<keyword evidence="2" id="KW-1185">Reference proteome</keyword>
<sequence>MVDIRRSWHTCMELWRPKLLVFRGDKDCSFELFQYSFTEIRFAVFDLLHLLPQGDKIYNLQSAPLLLQRDKAGGLNLLYCYFREIRFTVFDLLHLLLQGKRSTIFNLLHFYFREIRFTVFDLLRLLLWGDKIYNL</sequence>
<reference evidence="1 2" key="1">
    <citation type="journal article" date="2021" name="Plant Biotechnol. J.">
        <title>Multi-omics assisted identification of the key and species-specific regulatory components of drought-tolerant mechanisms in Gossypium stocksii.</title>
        <authorList>
            <person name="Yu D."/>
            <person name="Ke L."/>
            <person name="Zhang D."/>
            <person name="Wu Y."/>
            <person name="Sun Y."/>
            <person name="Mei J."/>
            <person name="Sun J."/>
            <person name="Sun Y."/>
        </authorList>
    </citation>
    <scope>NUCLEOTIDE SEQUENCE [LARGE SCALE GENOMIC DNA]</scope>
    <source>
        <strain evidence="2">cv. E1</strain>
        <tissue evidence="1">Leaf</tissue>
    </source>
</reference>
<organism evidence="1 2">
    <name type="scientific">Gossypium stocksii</name>
    <dbReference type="NCBI Taxonomy" id="47602"/>
    <lineage>
        <taxon>Eukaryota</taxon>
        <taxon>Viridiplantae</taxon>
        <taxon>Streptophyta</taxon>
        <taxon>Embryophyta</taxon>
        <taxon>Tracheophyta</taxon>
        <taxon>Spermatophyta</taxon>
        <taxon>Magnoliopsida</taxon>
        <taxon>eudicotyledons</taxon>
        <taxon>Gunneridae</taxon>
        <taxon>Pentapetalae</taxon>
        <taxon>rosids</taxon>
        <taxon>malvids</taxon>
        <taxon>Malvales</taxon>
        <taxon>Malvaceae</taxon>
        <taxon>Malvoideae</taxon>
        <taxon>Gossypium</taxon>
    </lineage>
</organism>
<gene>
    <name evidence="1" type="ORF">J1N35_044020</name>
</gene>
<name>A0A9D3U8Q4_9ROSI</name>
<dbReference type="EMBL" id="JAIQCV010000013">
    <property type="protein sequence ID" value="KAH1031846.1"/>
    <property type="molecule type" value="Genomic_DNA"/>
</dbReference>
<evidence type="ECO:0000313" key="2">
    <source>
        <dbReference type="Proteomes" id="UP000828251"/>
    </source>
</evidence>
<evidence type="ECO:0000313" key="1">
    <source>
        <dbReference type="EMBL" id="KAH1031846.1"/>
    </source>
</evidence>
<dbReference type="AlphaFoldDB" id="A0A9D3U8Q4"/>
<protein>
    <submittedName>
        <fullName evidence="1">Uncharacterized protein</fullName>
    </submittedName>
</protein>
<comment type="caution">
    <text evidence="1">The sequence shown here is derived from an EMBL/GenBank/DDBJ whole genome shotgun (WGS) entry which is preliminary data.</text>
</comment>
<proteinExistence type="predicted"/>
<accession>A0A9D3U8Q4</accession>
<dbReference type="Proteomes" id="UP000828251">
    <property type="component" value="Unassembled WGS sequence"/>
</dbReference>